<reference evidence="4 5" key="1">
    <citation type="submission" date="2024-11" db="EMBL/GenBank/DDBJ databases">
        <title>Adaptive evolution of stress response genes in parasites aligns with host niche diversity.</title>
        <authorList>
            <person name="Hahn C."/>
            <person name="Resl P."/>
        </authorList>
    </citation>
    <scope>NUCLEOTIDE SEQUENCE [LARGE SCALE GENOMIC DNA]</scope>
    <source>
        <strain evidence="4">EGGRZ-B1_66</strain>
        <tissue evidence="4">Body</tissue>
    </source>
</reference>
<feature type="compositionally biased region" description="Polar residues" evidence="2">
    <location>
        <begin position="498"/>
        <end position="512"/>
    </location>
</feature>
<evidence type="ECO:0000256" key="1">
    <source>
        <dbReference type="ARBA" id="ARBA00022553"/>
    </source>
</evidence>
<feature type="domain" description="BAT2 N-terminal" evidence="3">
    <location>
        <begin position="3"/>
        <end position="79"/>
    </location>
</feature>
<dbReference type="AlphaFoldDB" id="A0ABD2QF10"/>
<evidence type="ECO:0000259" key="3">
    <source>
        <dbReference type="Pfam" id="PF07001"/>
    </source>
</evidence>
<sequence length="538" mass="59519">MHVSRGGMKSLGTMKQSRRILPAGIPSMPTESLGQDPTVKIVPANSTGWGSGNSAAILYDSNRDFDLTEKQSFSASNTASKPLTTLSTTLNGSKSQQKQLRIVPAFFETYVAPEKTAEKRHSETAIIVKEAEVGPRNISGTGGASEIVGTPSGWAAADNEDIDYEEKIYFSDEEDAPPPPPVPTKITEPVKEPQSEPVSWRSKPDTVSNPMQDNWQASLPNSSSLLTSMPNSLLLSQGQDQLMNPVMTQLPTANSELITITEDDSASCAAQRSTRLQEKKTAIQKAMEQRNSGEHASQPFQALFSDLMATDTDSGPLDFEEVWFQFKQAVGPQVNHIEKHQFEVFFKSMKQVASKSQEQKPTSRSKEDSFASRNRQNFTSLKRGARSNAPVVTNPKSVPSLMDLETQPSEHLQSYLDKDLDSRLNPRGPASRGGRGRQIYSGFTCGTRYHQKGAQRSDDSYFYGPSRNRQDEENWRTPPTSAPVSKEELPRNPKRSVKTQQLKTSDTTLTPENSEKPGKSNFYKTLDLLLRFFDLAKS</sequence>
<protein>
    <recommendedName>
        <fullName evidence="3">BAT2 N-terminal domain-containing protein</fullName>
    </recommendedName>
</protein>
<evidence type="ECO:0000313" key="4">
    <source>
        <dbReference type="EMBL" id="KAL3317336.1"/>
    </source>
</evidence>
<organism evidence="4 5">
    <name type="scientific">Cichlidogyrus casuarinus</name>
    <dbReference type="NCBI Taxonomy" id="1844966"/>
    <lineage>
        <taxon>Eukaryota</taxon>
        <taxon>Metazoa</taxon>
        <taxon>Spiralia</taxon>
        <taxon>Lophotrochozoa</taxon>
        <taxon>Platyhelminthes</taxon>
        <taxon>Monogenea</taxon>
        <taxon>Monopisthocotylea</taxon>
        <taxon>Dactylogyridea</taxon>
        <taxon>Ancyrocephalidae</taxon>
        <taxon>Cichlidogyrus</taxon>
    </lineage>
</organism>
<feature type="region of interest" description="Disordered" evidence="2">
    <location>
        <begin position="353"/>
        <end position="442"/>
    </location>
</feature>
<feature type="region of interest" description="Disordered" evidence="2">
    <location>
        <begin position="456"/>
        <end position="521"/>
    </location>
</feature>
<evidence type="ECO:0000313" key="5">
    <source>
        <dbReference type="Proteomes" id="UP001626550"/>
    </source>
</evidence>
<keyword evidence="1" id="KW-0597">Phosphoprotein</keyword>
<gene>
    <name evidence="4" type="ORF">Ciccas_004014</name>
</gene>
<proteinExistence type="predicted"/>
<comment type="caution">
    <text evidence="4">The sequence shown here is derived from an EMBL/GenBank/DDBJ whole genome shotgun (WGS) entry which is preliminary data.</text>
</comment>
<keyword evidence="5" id="KW-1185">Reference proteome</keyword>
<dbReference type="InterPro" id="IPR009738">
    <property type="entry name" value="BAT2_N"/>
</dbReference>
<dbReference type="Proteomes" id="UP001626550">
    <property type="component" value="Unassembled WGS sequence"/>
</dbReference>
<feature type="compositionally biased region" description="Polar residues" evidence="2">
    <location>
        <begin position="205"/>
        <end position="222"/>
    </location>
</feature>
<name>A0ABD2QF10_9PLAT</name>
<feature type="compositionally biased region" description="Polar residues" evidence="2">
    <location>
        <begin position="353"/>
        <end position="362"/>
    </location>
</feature>
<feature type="region of interest" description="Disordered" evidence="2">
    <location>
        <begin position="171"/>
        <end position="222"/>
    </location>
</feature>
<feature type="compositionally biased region" description="Polar residues" evidence="2">
    <location>
        <begin position="371"/>
        <end position="380"/>
    </location>
</feature>
<accession>A0ABD2QF10</accession>
<dbReference type="Pfam" id="PF07001">
    <property type="entry name" value="BAT2_N"/>
    <property type="match status" value="1"/>
</dbReference>
<dbReference type="EMBL" id="JBJKFK010000399">
    <property type="protein sequence ID" value="KAL3317336.1"/>
    <property type="molecule type" value="Genomic_DNA"/>
</dbReference>
<evidence type="ECO:0000256" key="2">
    <source>
        <dbReference type="SAM" id="MobiDB-lite"/>
    </source>
</evidence>